<proteinExistence type="predicted"/>
<evidence type="ECO:0000313" key="1">
    <source>
        <dbReference type="EMBL" id="KKM97249.1"/>
    </source>
</evidence>
<organism evidence="1">
    <name type="scientific">marine sediment metagenome</name>
    <dbReference type="NCBI Taxonomy" id="412755"/>
    <lineage>
        <taxon>unclassified sequences</taxon>
        <taxon>metagenomes</taxon>
        <taxon>ecological metagenomes</taxon>
    </lineage>
</organism>
<dbReference type="AlphaFoldDB" id="A0A0F9LQ67"/>
<sequence length="228" mass="24006">MSQSDPGAHTDAESGTEQAARLNEVGNAHLSHHLGAVAPTYAEDGTIWFDSSDGGGVIEVKAMVDSEWQTLMTIDADSAGAGIAAYIDTFINALHDHSDAAGGGAVASANSVVDQGGGNNVLTKIMDIGDWDMDVSATIIVAHGLTHTKIRSISAIIRRDDDAFYFPLTQGIEGAAVPPTTLDGVIYQIDSTNIGLSRKTNGKYDGTDYDDFGGVQGNRGWVTIWYTE</sequence>
<protein>
    <submittedName>
        <fullName evidence="1">Uncharacterized protein</fullName>
    </submittedName>
</protein>
<name>A0A0F9LQ67_9ZZZZ</name>
<reference evidence="1" key="1">
    <citation type="journal article" date="2015" name="Nature">
        <title>Complex archaea that bridge the gap between prokaryotes and eukaryotes.</title>
        <authorList>
            <person name="Spang A."/>
            <person name="Saw J.H."/>
            <person name="Jorgensen S.L."/>
            <person name="Zaremba-Niedzwiedzka K."/>
            <person name="Martijn J."/>
            <person name="Lind A.E."/>
            <person name="van Eijk R."/>
            <person name="Schleper C."/>
            <person name="Guy L."/>
            <person name="Ettema T.J."/>
        </authorList>
    </citation>
    <scope>NUCLEOTIDE SEQUENCE</scope>
</reference>
<gene>
    <name evidence="1" type="ORF">LCGC14_1169930</name>
</gene>
<dbReference type="EMBL" id="LAZR01005770">
    <property type="protein sequence ID" value="KKM97249.1"/>
    <property type="molecule type" value="Genomic_DNA"/>
</dbReference>
<comment type="caution">
    <text evidence="1">The sequence shown here is derived from an EMBL/GenBank/DDBJ whole genome shotgun (WGS) entry which is preliminary data.</text>
</comment>
<accession>A0A0F9LQ67</accession>